<reference evidence="1 2" key="1">
    <citation type="submission" date="2012-10" db="EMBL/GenBank/DDBJ databases">
        <authorList>
            <person name="Harkins D.M."/>
            <person name="Durkin A.S."/>
            <person name="Brinkac L.M."/>
            <person name="Selengut J.D."/>
            <person name="Sanka R."/>
            <person name="DePew J."/>
            <person name="Purushe J."/>
            <person name="Peacock S.J."/>
            <person name="Thaipadungpanit J."/>
            <person name="Wuthiekanun V.W."/>
            <person name="Day N.P."/>
            <person name="Vinetz J.M."/>
            <person name="Sutton G.G."/>
            <person name="Nelson W.C."/>
            <person name="Fouts D.E."/>
        </authorList>
    </citation>
    <scope>NUCLEOTIDE SEQUENCE [LARGE SCALE GENOMIC DNA]</scope>
    <source>
        <strain evidence="1 2">H1</strain>
    </source>
</reference>
<gene>
    <name evidence="1" type="ORF">LEP1GSC081_1174</name>
</gene>
<comment type="caution">
    <text evidence="1">The sequence shown here is derived from an EMBL/GenBank/DDBJ whole genome shotgun (WGS) entry which is preliminary data.</text>
</comment>
<protein>
    <submittedName>
        <fullName evidence="1">Uncharacterized protein</fullName>
    </submittedName>
</protein>
<dbReference type="AlphaFoldDB" id="A0A0E2B3L9"/>
<organism evidence="1 2">
    <name type="scientific">Leptospira kirschneri str. H1</name>
    <dbReference type="NCBI Taxonomy" id="1049966"/>
    <lineage>
        <taxon>Bacteria</taxon>
        <taxon>Pseudomonadati</taxon>
        <taxon>Spirochaetota</taxon>
        <taxon>Spirochaetia</taxon>
        <taxon>Leptospirales</taxon>
        <taxon>Leptospiraceae</taxon>
        <taxon>Leptospira</taxon>
    </lineage>
</organism>
<name>A0A0E2B3L9_9LEPT</name>
<proteinExistence type="predicted"/>
<dbReference type="Proteomes" id="UP000006253">
    <property type="component" value="Unassembled WGS sequence"/>
</dbReference>
<dbReference type="EMBL" id="AHMY02000047">
    <property type="protein sequence ID" value="EKO15390.1"/>
    <property type="molecule type" value="Genomic_DNA"/>
</dbReference>
<sequence length="55" mass="6595">MVNKLHERNVMQYLVFSYNSERDLKCDPFRVMPNSYLLINSIGMSKTEDIRIVER</sequence>
<accession>A0A0E2B3L9</accession>
<evidence type="ECO:0000313" key="1">
    <source>
        <dbReference type="EMBL" id="EKO15390.1"/>
    </source>
</evidence>
<evidence type="ECO:0000313" key="2">
    <source>
        <dbReference type="Proteomes" id="UP000006253"/>
    </source>
</evidence>